<dbReference type="KEGG" id="slia:HA039_16020"/>
<dbReference type="RefSeq" id="WP_167029874.1">
    <property type="nucleotide sequence ID" value="NZ_CP050177.1"/>
</dbReference>
<evidence type="ECO:0000313" key="2">
    <source>
        <dbReference type="EMBL" id="QIQ03636.1"/>
    </source>
</evidence>
<dbReference type="EMBL" id="CP050177">
    <property type="protein sequence ID" value="QIQ03636.1"/>
    <property type="molecule type" value="Genomic_DNA"/>
</dbReference>
<organism evidence="2 3">
    <name type="scientific">Streptomyces liangshanensis</name>
    <dbReference type="NCBI Taxonomy" id="2717324"/>
    <lineage>
        <taxon>Bacteria</taxon>
        <taxon>Bacillati</taxon>
        <taxon>Actinomycetota</taxon>
        <taxon>Actinomycetes</taxon>
        <taxon>Kitasatosporales</taxon>
        <taxon>Streptomycetaceae</taxon>
        <taxon>Streptomyces</taxon>
    </lineage>
</organism>
<gene>
    <name evidence="2" type="ORF">HA039_16020</name>
</gene>
<dbReference type="Gene3D" id="2.60.120.260">
    <property type="entry name" value="Galactose-binding domain-like"/>
    <property type="match status" value="1"/>
</dbReference>
<dbReference type="InterPro" id="IPR040964">
    <property type="entry name" value="SBD"/>
</dbReference>
<sequence>MEPVFADFSTTPARLSNAVVGYHRCGVAPSHLAVGSDGYVKIDFTTDGREEIGEAVLTVTTLGTGVPLDVLLNGKAVAEGLVFPGADGDGLARGGQDEAGDRVVSLPGELLTPGDNLLEIRSPAGEPGLLRLTAVTVDPVQDRGRARRAMAARASTRSVFAFDTERRPAGSSVWQAASRLLFHLDRGERAVPAQLSWRGTDGAETAIALREDLSGFHGHHRAADGAIGELRGVLADRWAYPEGIADVPPYRFSTEEGRDGEWRPSGELRVLLDDGRGAGVERVTWTDRRGNAASITLTAAVAAAATDGRTAGGGPAPVPAPGELSDITDTVTDVEASDEFAAGGEVARNLLRKSRTKWLVHDDTAELDFTLEHPAAVASYSLTSANDAPDRDPRDWRLQGSHDGGTWTTLDTRTGERFGRRFETRDFSFANSVPYRRYRLLITDNAGGDEIQLSRVQFLAGAGRAPAATAADFIGYYAPAGGTPTGYRGTTVPVPGSDAYGDGEPREKLLAADLTDTAQDLDSAARLLGKLAEYLRTP</sequence>
<dbReference type="Proteomes" id="UP000501179">
    <property type="component" value="Chromosome"/>
</dbReference>
<dbReference type="Pfam" id="PF17882">
    <property type="entry name" value="SBD"/>
    <property type="match status" value="2"/>
</dbReference>
<dbReference type="PROSITE" id="PS50022">
    <property type="entry name" value="FA58C_3"/>
    <property type="match status" value="1"/>
</dbReference>
<dbReference type="AlphaFoldDB" id="A0A6G9GZY9"/>
<dbReference type="InterPro" id="IPR000421">
    <property type="entry name" value="FA58C"/>
</dbReference>
<feature type="domain" description="F5/8 type C" evidence="1">
    <location>
        <begin position="316"/>
        <end position="461"/>
    </location>
</feature>
<dbReference type="SUPFAM" id="SSF49785">
    <property type="entry name" value="Galactose-binding domain-like"/>
    <property type="match status" value="1"/>
</dbReference>
<evidence type="ECO:0000259" key="1">
    <source>
        <dbReference type="PROSITE" id="PS50022"/>
    </source>
</evidence>
<reference evidence="2 3" key="1">
    <citation type="submission" date="2020-03" db="EMBL/GenBank/DDBJ databases">
        <title>A novel species.</title>
        <authorList>
            <person name="Gao J."/>
        </authorList>
    </citation>
    <scope>NUCLEOTIDE SEQUENCE [LARGE SCALE GENOMIC DNA]</scope>
    <source>
        <strain evidence="2 3">QMT-12</strain>
    </source>
</reference>
<protein>
    <submittedName>
        <fullName evidence="2">Discoidin domain-containing protein</fullName>
    </submittedName>
</protein>
<proteinExistence type="predicted"/>
<accession>A0A6G9GZY9</accession>
<dbReference type="InterPro" id="IPR008979">
    <property type="entry name" value="Galactose-bd-like_sf"/>
</dbReference>
<evidence type="ECO:0000313" key="3">
    <source>
        <dbReference type="Proteomes" id="UP000501179"/>
    </source>
</evidence>
<keyword evidence="3" id="KW-1185">Reference proteome</keyword>
<name>A0A6G9GZY9_9ACTN</name>